<dbReference type="InterPro" id="IPR038770">
    <property type="entry name" value="Na+/solute_symporter_sf"/>
</dbReference>
<feature type="domain" description="Cation/H+ exchanger transmembrane" evidence="11">
    <location>
        <begin position="63"/>
        <end position="439"/>
    </location>
</feature>
<dbReference type="InterPro" id="IPR057291">
    <property type="entry name" value="CHX17_2nd"/>
</dbReference>
<gene>
    <name evidence="14" type="ORF">Goshw_016637</name>
</gene>
<sequence length="792" mass="88838">MAQSLPPPYLLHENATYEFCFVLPSKVNSAGIWENTTDPFIIFNYSLPFLELQFVMIFLVNHLVYTILRPIGITLFASQMFAGFIMVPIFKQEQMARIFQHQELGIQIIDTASLFGFTLFFFLTGVKMDINSAFRITKRSLGIGIVSLLSPILVGVAVHETFKQHNEPQQVTTERLIETMIEALTSFSVIACLLAELKILNTELGRLALSSAAIGDLSTLVLVRIITFSRHFASSPLLVLVRGVTMCCFVALLFFVFRPLMYWVIKRTPNGGPIAEVYITATMMAAVGSAVLTHWSDRSPLIGAFLFGLAVPDGPPLGSALIDKFECFTNGLFLSVYVTSSTMRVRLQNWLSDPSHIKFSTIFSIATFFAKLIPCCICSFLNFMPFKDALAFGLIMSSKGIVQLSHICTFRDNKIISQRVFTTMIFGVLANATIVPLLVRFLYDPNSRKYRSYETRNLMHLKPDTELRILVCVHTSDNVPAMIYLLDHSCPTKESPNVIYVLHLIELKGRNSPVFIAHHNQETSTAASSFFENIIPFYEYEGNNWDSVTVNAFTTITPLKLMHDDICAMALDKQTSFIILPFHRKWSIDGSLEEENNMVKNLNCNILDQAPCSIGILIDRGRIQKLMKPSSSSSSFSIGMLFLGGNDDREALTLAKRMARDPRVKLTVIHLIAYQDCKNDVYWDTVLDIEMLKDVKQNNGVLGNGCNIKYVEEVSNCGAQTIKLIRSIANGYDLMIVGRRYGVESILLTGLSEWSEFPDLGVVGDLFASMDLDSRVSVLVVQQQKCINVNRH</sequence>
<evidence type="ECO:0000256" key="8">
    <source>
        <dbReference type="ARBA" id="ARBA00023136"/>
    </source>
</evidence>
<evidence type="ECO:0000256" key="7">
    <source>
        <dbReference type="ARBA" id="ARBA00023065"/>
    </source>
</evidence>
<keyword evidence="6 10" id="KW-1133">Transmembrane helix</keyword>
<keyword evidence="15" id="KW-1185">Reference proteome</keyword>
<dbReference type="InterPro" id="IPR006153">
    <property type="entry name" value="Cation/H_exchanger_TM"/>
</dbReference>
<dbReference type="PANTHER" id="PTHR32468:SF17">
    <property type="entry name" value="CATION_H(+) ANTIPORTER 4"/>
    <property type="match status" value="1"/>
</dbReference>
<dbReference type="Pfam" id="PF23259">
    <property type="entry name" value="CHX17_C"/>
    <property type="match status" value="1"/>
</dbReference>
<dbReference type="Proteomes" id="UP000593576">
    <property type="component" value="Unassembled WGS sequence"/>
</dbReference>
<dbReference type="InterPro" id="IPR050794">
    <property type="entry name" value="CPA2_transporter"/>
</dbReference>
<feature type="transmembrane region" description="Helical" evidence="10">
    <location>
        <begin position="42"/>
        <end position="64"/>
    </location>
</feature>
<dbReference type="OrthoDB" id="1938353at2759"/>
<accession>A0A7J9L3W8</accession>
<keyword evidence="7" id="KW-0406">Ion transport</keyword>
<keyword evidence="3" id="KW-0633">Potassium transport</keyword>
<dbReference type="Gene3D" id="1.20.1530.20">
    <property type="match status" value="1"/>
</dbReference>
<feature type="transmembrane region" description="Helical" evidence="10">
    <location>
        <begin position="359"/>
        <end position="383"/>
    </location>
</feature>
<dbReference type="GO" id="GO:0006813">
    <property type="term" value="P:potassium ion transport"/>
    <property type="evidence" value="ECO:0007669"/>
    <property type="project" value="UniProtKB-KW"/>
</dbReference>
<evidence type="ECO:0000256" key="1">
    <source>
        <dbReference type="ARBA" id="ARBA00004141"/>
    </source>
</evidence>
<feature type="transmembrane region" description="Helical" evidence="10">
    <location>
        <begin position="207"/>
        <end position="227"/>
    </location>
</feature>
<evidence type="ECO:0000256" key="5">
    <source>
        <dbReference type="ARBA" id="ARBA00022958"/>
    </source>
</evidence>
<comment type="similarity">
    <text evidence="9">Belongs to the monovalent cation:proton antiporter 2 (CPA2) transporter (TC 2.A.37) family. CHX (TC 2.A.37.4) subfamily.</text>
</comment>
<feature type="transmembrane region" description="Helical" evidence="10">
    <location>
        <begin position="277"/>
        <end position="296"/>
    </location>
</feature>
<dbReference type="PANTHER" id="PTHR32468">
    <property type="entry name" value="CATION/H + ANTIPORTER"/>
    <property type="match status" value="1"/>
</dbReference>
<dbReference type="GO" id="GO:0016020">
    <property type="term" value="C:membrane"/>
    <property type="evidence" value="ECO:0007669"/>
    <property type="project" value="UniProtKB-SubCell"/>
</dbReference>
<feature type="transmembrane region" description="Helical" evidence="10">
    <location>
        <begin position="179"/>
        <end position="200"/>
    </location>
</feature>
<feature type="transmembrane region" description="Helical" evidence="10">
    <location>
        <begin position="420"/>
        <end position="443"/>
    </location>
</feature>
<feature type="transmembrane region" description="Helical" evidence="10">
    <location>
        <begin position="140"/>
        <end position="159"/>
    </location>
</feature>
<protein>
    <recommendedName>
        <fullName evidence="16">Cation/H+ exchanger domain-containing protein</fullName>
    </recommendedName>
</protein>
<dbReference type="AlphaFoldDB" id="A0A7J9L3W8"/>
<evidence type="ECO:0000256" key="4">
    <source>
        <dbReference type="ARBA" id="ARBA00022692"/>
    </source>
</evidence>
<dbReference type="Pfam" id="PF00999">
    <property type="entry name" value="Na_H_Exchanger"/>
    <property type="match status" value="1"/>
</dbReference>
<feature type="domain" description="Cation/H(+) antiporter C-terminal" evidence="13">
    <location>
        <begin position="635"/>
        <end position="784"/>
    </location>
</feature>
<evidence type="ECO:0000313" key="14">
    <source>
        <dbReference type="EMBL" id="MBA0853381.1"/>
    </source>
</evidence>
<dbReference type="EMBL" id="JABFAF010000004">
    <property type="protein sequence ID" value="MBA0853381.1"/>
    <property type="molecule type" value="Genomic_DNA"/>
</dbReference>
<evidence type="ECO:0008006" key="16">
    <source>
        <dbReference type="Google" id="ProtNLM"/>
    </source>
</evidence>
<keyword evidence="4 10" id="KW-0812">Transmembrane</keyword>
<feature type="domain" description="Cation/H(+) antiporter central" evidence="12">
    <location>
        <begin position="498"/>
        <end position="621"/>
    </location>
</feature>
<comment type="subcellular location">
    <subcellularLocation>
        <location evidence="1">Membrane</location>
        <topology evidence="1">Multi-pass membrane protein</topology>
    </subcellularLocation>
</comment>
<keyword evidence="5" id="KW-0630">Potassium</keyword>
<evidence type="ECO:0000259" key="11">
    <source>
        <dbReference type="Pfam" id="PF00999"/>
    </source>
</evidence>
<feature type="transmembrane region" description="Helical" evidence="10">
    <location>
        <begin position="239"/>
        <end position="265"/>
    </location>
</feature>
<dbReference type="GO" id="GO:0006885">
    <property type="term" value="P:regulation of pH"/>
    <property type="evidence" value="ECO:0007669"/>
    <property type="project" value="TreeGrafter"/>
</dbReference>
<evidence type="ECO:0000256" key="9">
    <source>
        <dbReference type="ARBA" id="ARBA00038341"/>
    </source>
</evidence>
<feature type="transmembrane region" description="Helical" evidence="10">
    <location>
        <begin position="105"/>
        <end position="128"/>
    </location>
</feature>
<organism evidence="14 15">
    <name type="scientific">Gossypium schwendimanii</name>
    <name type="common">Cotton</name>
    <dbReference type="NCBI Taxonomy" id="34291"/>
    <lineage>
        <taxon>Eukaryota</taxon>
        <taxon>Viridiplantae</taxon>
        <taxon>Streptophyta</taxon>
        <taxon>Embryophyta</taxon>
        <taxon>Tracheophyta</taxon>
        <taxon>Spermatophyta</taxon>
        <taxon>Magnoliopsida</taxon>
        <taxon>eudicotyledons</taxon>
        <taxon>Gunneridae</taxon>
        <taxon>Pentapetalae</taxon>
        <taxon>rosids</taxon>
        <taxon>malvids</taxon>
        <taxon>Malvales</taxon>
        <taxon>Malvaceae</taxon>
        <taxon>Malvoideae</taxon>
        <taxon>Gossypium</taxon>
    </lineage>
</organism>
<keyword evidence="2" id="KW-0813">Transport</keyword>
<evidence type="ECO:0000259" key="12">
    <source>
        <dbReference type="Pfam" id="PF23256"/>
    </source>
</evidence>
<dbReference type="InterPro" id="IPR057290">
    <property type="entry name" value="CHX17_C"/>
</dbReference>
<dbReference type="Pfam" id="PF23256">
    <property type="entry name" value="CHX17_2nd"/>
    <property type="match status" value="1"/>
</dbReference>
<keyword evidence="8 10" id="KW-0472">Membrane</keyword>
<proteinExistence type="inferred from homology"/>
<evidence type="ECO:0000259" key="13">
    <source>
        <dbReference type="Pfam" id="PF23259"/>
    </source>
</evidence>
<evidence type="ECO:0000313" key="15">
    <source>
        <dbReference type="Proteomes" id="UP000593576"/>
    </source>
</evidence>
<comment type="caution">
    <text evidence="14">The sequence shown here is derived from an EMBL/GenBank/DDBJ whole genome shotgun (WGS) entry which is preliminary data.</text>
</comment>
<dbReference type="GO" id="GO:1902600">
    <property type="term" value="P:proton transmembrane transport"/>
    <property type="evidence" value="ECO:0007669"/>
    <property type="project" value="InterPro"/>
</dbReference>
<dbReference type="GO" id="GO:0015297">
    <property type="term" value="F:antiporter activity"/>
    <property type="evidence" value="ECO:0007669"/>
    <property type="project" value="InterPro"/>
</dbReference>
<evidence type="ECO:0000256" key="2">
    <source>
        <dbReference type="ARBA" id="ARBA00022448"/>
    </source>
</evidence>
<evidence type="ECO:0000256" key="10">
    <source>
        <dbReference type="SAM" id="Phobius"/>
    </source>
</evidence>
<reference evidence="14 15" key="1">
    <citation type="journal article" date="2019" name="Genome Biol. Evol.">
        <title>Insights into the evolution of the New World diploid cottons (Gossypium, subgenus Houzingenia) based on genome sequencing.</title>
        <authorList>
            <person name="Grover C.E."/>
            <person name="Arick M.A. 2nd"/>
            <person name="Thrash A."/>
            <person name="Conover J.L."/>
            <person name="Sanders W.S."/>
            <person name="Peterson D.G."/>
            <person name="Frelichowski J.E."/>
            <person name="Scheffler J.A."/>
            <person name="Scheffler B.E."/>
            <person name="Wendel J.F."/>
        </authorList>
    </citation>
    <scope>NUCLEOTIDE SEQUENCE [LARGE SCALE GENOMIC DNA]</scope>
    <source>
        <strain evidence="14">1</strain>
        <tissue evidence="14">Leaf</tissue>
    </source>
</reference>
<evidence type="ECO:0000256" key="3">
    <source>
        <dbReference type="ARBA" id="ARBA00022538"/>
    </source>
</evidence>
<dbReference type="GO" id="GO:0012505">
    <property type="term" value="C:endomembrane system"/>
    <property type="evidence" value="ECO:0007669"/>
    <property type="project" value="TreeGrafter"/>
</dbReference>
<evidence type="ECO:0000256" key="6">
    <source>
        <dbReference type="ARBA" id="ARBA00022989"/>
    </source>
</evidence>
<name>A0A7J9L3W8_GOSSC</name>
<feature type="transmembrane region" description="Helical" evidence="10">
    <location>
        <begin position="71"/>
        <end position="90"/>
    </location>
</feature>